<organism evidence="4 5">
    <name type="scientific">Methanogenium organophilum</name>
    <dbReference type="NCBI Taxonomy" id="2199"/>
    <lineage>
        <taxon>Archaea</taxon>
        <taxon>Methanobacteriati</taxon>
        <taxon>Methanobacteriota</taxon>
        <taxon>Stenosarchaea group</taxon>
        <taxon>Methanomicrobia</taxon>
        <taxon>Methanomicrobiales</taxon>
        <taxon>Methanomicrobiaceae</taxon>
        <taxon>Methanogenium</taxon>
    </lineage>
</organism>
<dbReference type="InterPro" id="IPR001451">
    <property type="entry name" value="Hexapep"/>
</dbReference>
<dbReference type="GeneID" id="76834738"/>
<dbReference type="CDD" id="cd04647">
    <property type="entry name" value="LbH_MAT_like"/>
    <property type="match status" value="1"/>
</dbReference>
<dbReference type="PANTHER" id="PTHR23416:SF23">
    <property type="entry name" value="ACETYLTRANSFERASE C18B11.09C-RELATED"/>
    <property type="match status" value="1"/>
</dbReference>
<dbReference type="SUPFAM" id="SSF51161">
    <property type="entry name" value="Trimeric LpxA-like enzymes"/>
    <property type="match status" value="1"/>
</dbReference>
<gene>
    <name evidence="4" type="ORF">OU421_06510</name>
</gene>
<dbReference type="GO" id="GO:0008374">
    <property type="term" value="F:O-acyltransferase activity"/>
    <property type="evidence" value="ECO:0007669"/>
    <property type="project" value="TreeGrafter"/>
</dbReference>
<evidence type="ECO:0000256" key="1">
    <source>
        <dbReference type="ARBA" id="ARBA00007274"/>
    </source>
</evidence>
<comment type="similarity">
    <text evidence="1">Belongs to the transferase hexapeptide repeat family.</text>
</comment>
<dbReference type="EMBL" id="CP113361">
    <property type="protein sequence ID" value="WAI02523.1"/>
    <property type="molecule type" value="Genomic_DNA"/>
</dbReference>
<feature type="region of interest" description="Disordered" evidence="3">
    <location>
        <begin position="1"/>
        <end position="27"/>
    </location>
</feature>
<evidence type="ECO:0000256" key="3">
    <source>
        <dbReference type="SAM" id="MobiDB-lite"/>
    </source>
</evidence>
<reference evidence="4" key="1">
    <citation type="submission" date="2022-11" db="EMBL/GenBank/DDBJ databases">
        <title>Complete genome sequence of Methanogenium organophilum DSM 3596.</title>
        <authorList>
            <person name="Chen S.-C."/>
            <person name="Lai S.-J."/>
            <person name="You Y.-T."/>
        </authorList>
    </citation>
    <scope>NUCLEOTIDE SEQUENCE</scope>
    <source>
        <strain evidence="4">DSM 3596</strain>
    </source>
</reference>
<protein>
    <submittedName>
        <fullName evidence="4">Acyltransferase</fullName>
    </submittedName>
</protein>
<dbReference type="Pfam" id="PF00132">
    <property type="entry name" value="Hexapep"/>
    <property type="match status" value="1"/>
</dbReference>
<proteinExistence type="inferred from homology"/>
<sequence>MVEIDGSGAGGPFKDVPENPDGQGDKTQGRKTLLLVERGAGIQVYVFGIFTAITGSIITEPTIHTRMYPHENAVTGLLNDIRDLLSRGPDEEATDEILRLIGVPMPGNNLLYDARIYSDYLPKSEELIITPEKRHLHLLWDAFDRSPLSLAVNFAFPFRRMIARQLFSACGKNFCAECEMRFNFGHTLTVGDDVFINRGLFIDTKGGVTIGNAVGIGEFVRIFTHSHGEANHAERTYAPVTIEPYAKIYTNAMILPGVTIGEGAIVGGGAVVTKDVPPWTLVAGVPAKAIRERMTEGKRGPALNHIWLAHGAFQDE</sequence>
<dbReference type="GO" id="GO:0005829">
    <property type="term" value="C:cytosol"/>
    <property type="evidence" value="ECO:0007669"/>
    <property type="project" value="TreeGrafter"/>
</dbReference>
<keyword evidence="4" id="KW-0012">Acyltransferase</keyword>
<dbReference type="AlphaFoldDB" id="A0A9X9S6A5"/>
<dbReference type="InterPro" id="IPR051159">
    <property type="entry name" value="Hexapeptide_acetyltransf"/>
</dbReference>
<dbReference type="PANTHER" id="PTHR23416">
    <property type="entry name" value="SIALIC ACID SYNTHASE-RELATED"/>
    <property type="match status" value="1"/>
</dbReference>
<evidence type="ECO:0000313" key="5">
    <source>
        <dbReference type="Proteomes" id="UP001163096"/>
    </source>
</evidence>
<name>A0A9X9S6A5_METOG</name>
<keyword evidence="5" id="KW-1185">Reference proteome</keyword>
<dbReference type="InterPro" id="IPR011004">
    <property type="entry name" value="Trimer_LpxA-like_sf"/>
</dbReference>
<dbReference type="RefSeq" id="WP_268187818.1">
    <property type="nucleotide sequence ID" value="NZ_CP113361.1"/>
</dbReference>
<dbReference type="Gene3D" id="2.160.10.10">
    <property type="entry name" value="Hexapeptide repeat proteins"/>
    <property type="match status" value="1"/>
</dbReference>
<evidence type="ECO:0000313" key="4">
    <source>
        <dbReference type="EMBL" id="WAI02523.1"/>
    </source>
</evidence>
<dbReference type="KEGG" id="mou:OU421_06510"/>
<keyword evidence="2" id="KW-0808">Transferase</keyword>
<evidence type="ECO:0000256" key="2">
    <source>
        <dbReference type="ARBA" id="ARBA00022679"/>
    </source>
</evidence>
<accession>A0A9X9S6A5</accession>
<dbReference type="Proteomes" id="UP001163096">
    <property type="component" value="Chromosome"/>
</dbReference>